<dbReference type="EMBL" id="JASPKY010000777">
    <property type="protein sequence ID" value="KAK9685438.1"/>
    <property type="molecule type" value="Genomic_DNA"/>
</dbReference>
<protein>
    <submittedName>
        <fullName evidence="2">Uncharacterized protein</fullName>
    </submittedName>
</protein>
<comment type="caution">
    <text evidence="2">The sequence shown here is derived from an EMBL/GenBank/DDBJ whole genome shotgun (WGS) entry which is preliminary data.</text>
</comment>
<evidence type="ECO:0000313" key="3">
    <source>
        <dbReference type="Proteomes" id="UP001458880"/>
    </source>
</evidence>
<accession>A0AAW1I8I1</accession>
<organism evidence="2 3">
    <name type="scientific">Popillia japonica</name>
    <name type="common">Japanese beetle</name>
    <dbReference type="NCBI Taxonomy" id="7064"/>
    <lineage>
        <taxon>Eukaryota</taxon>
        <taxon>Metazoa</taxon>
        <taxon>Ecdysozoa</taxon>
        <taxon>Arthropoda</taxon>
        <taxon>Hexapoda</taxon>
        <taxon>Insecta</taxon>
        <taxon>Pterygota</taxon>
        <taxon>Neoptera</taxon>
        <taxon>Endopterygota</taxon>
        <taxon>Coleoptera</taxon>
        <taxon>Polyphaga</taxon>
        <taxon>Scarabaeiformia</taxon>
        <taxon>Scarabaeidae</taxon>
        <taxon>Rutelinae</taxon>
        <taxon>Popillia</taxon>
    </lineage>
</organism>
<sequence length="104" mass="10792">MDLFEIEKPAAKPSGAAAPAGPPKTAGPTKSSGTPAGPPKTAGPTKSSGTGRPTTQTTRTDNQAVGRPPKCWFCPGYHLNRDCPQPPQGFRDRHAAPKTKSGEE</sequence>
<proteinExistence type="predicted"/>
<dbReference type="AlphaFoldDB" id="A0AAW1I8I1"/>
<evidence type="ECO:0000313" key="2">
    <source>
        <dbReference type="EMBL" id="KAK9685438.1"/>
    </source>
</evidence>
<name>A0AAW1I8I1_POPJA</name>
<evidence type="ECO:0000256" key="1">
    <source>
        <dbReference type="SAM" id="MobiDB-lite"/>
    </source>
</evidence>
<keyword evidence="3" id="KW-1185">Reference proteome</keyword>
<gene>
    <name evidence="2" type="ORF">QE152_g38038</name>
</gene>
<feature type="compositionally biased region" description="Basic and acidic residues" evidence="1">
    <location>
        <begin position="90"/>
        <end position="104"/>
    </location>
</feature>
<feature type="compositionally biased region" description="Basic and acidic residues" evidence="1">
    <location>
        <begin position="1"/>
        <end position="10"/>
    </location>
</feature>
<reference evidence="2 3" key="1">
    <citation type="journal article" date="2024" name="BMC Genomics">
        <title>De novo assembly and annotation of Popillia japonica's genome with initial clues to its potential as an invasive pest.</title>
        <authorList>
            <person name="Cucini C."/>
            <person name="Boschi S."/>
            <person name="Funari R."/>
            <person name="Cardaioli E."/>
            <person name="Iannotti N."/>
            <person name="Marturano G."/>
            <person name="Paoli F."/>
            <person name="Bruttini M."/>
            <person name="Carapelli A."/>
            <person name="Frati F."/>
            <person name="Nardi F."/>
        </authorList>
    </citation>
    <scope>NUCLEOTIDE SEQUENCE [LARGE SCALE GENOMIC DNA]</scope>
    <source>
        <strain evidence="2">DMR45628</strain>
    </source>
</reference>
<feature type="compositionally biased region" description="Low complexity" evidence="1">
    <location>
        <begin position="11"/>
        <end position="60"/>
    </location>
</feature>
<feature type="region of interest" description="Disordered" evidence="1">
    <location>
        <begin position="1"/>
        <end position="104"/>
    </location>
</feature>
<dbReference type="Proteomes" id="UP001458880">
    <property type="component" value="Unassembled WGS sequence"/>
</dbReference>